<dbReference type="Proteomes" id="UP000221011">
    <property type="component" value="Chromosome"/>
</dbReference>
<feature type="transmembrane region" description="Helical" evidence="8">
    <location>
        <begin position="383"/>
        <end position="410"/>
    </location>
</feature>
<proteinExistence type="inferred from homology"/>
<evidence type="ECO:0000256" key="6">
    <source>
        <dbReference type="ARBA" id="ARBA00038076"/>
    </source>
</evidence>
<keyword evidence="4 8" id="KW-1133">Transmembrane helix</keyword>
<organism evidence="10 11">
    <name type="scientific">Streptomyces formicae</name>
    <dbReference type="NCBI Taxonomy" id="1616117"/>
    <lineage>
        <taxon>Bacteria</taxon>
        <taxon>Bacillati</taxon>
        <taxon>Actinomycetota</taxon>
        <taxon>Actinomycetes</taxon>
        <taxon>Kitasatosporales</taxon>
        <taxon>Streptomycetaceae</taxon>
        <taxon>Streptomyces</taxon>
    </lineage>
</organism>
<dbReference type="PANTHER" id="PTHR30572">
    <property type="entry name" value="MEMBRANE COMPONENT OF TRANSPORTER-RELATED"/>
    <property type="match status" value="1"/>
</dbReference>
<evidence type="ECO:0000256" key="1">
    <source>
        <dbReference type="ARBA" id="ARBA00004651"/>
    </source>
</evidence>
<feature type="transmembrane region" description="Helical" evidence="8">
    <location>
        <begin position="567"/>
        <end position="587"/>
    </location>
</feature>
<dbReference type="Pfam" id="PF02687">
    <property type="entry name" value="FtsX"/>
    <property type="match status" value="1"/>
</dbReference>
<name>A0A291QHM1_9ACTN</name>
<feature type="transmembrane region" description="Helical" evidence="8">
    <location>
        <begin position="987"/>
        <end position="1009"/>
    </location>
</feature>
<feature type="transmembrane region" description="Helical" evidence="8">
    <location>
        <begin position="1040"/>
        <end position="1064"/>
    </location>
</feature>
<feature type="transmembrane region" description="Helical" evidence="8">
    <location>
        <begin position="512"/>
        <end position="533"/>
    </location>
</feature>
<evidence type="ECO:0000256" key="4">
    <source>
        <dbReference type="ARBA" id="ARBA00022989"/>
    </source>
</evidence>
<gene>
    <name evidence="10" type="ORF">KY5_5999</name>
</gene>
<evidence type="ECO:0000256" key="8">
    <source>
        <dbReference type="SAM" id="Phobius"/>
    </source>
</evidence>
<evidence type="ECO:0000256" key="5">
    <source>
        <dbReference type="ARBA" id="ARBA00023136"/>
    </source>
</evidence>
<dbReference type="AlphaFoldDB" id="A0A291QHM1"/>
<reference evidence="10 11" key="1">
    <citation type="submission" date="2017-08" db="EMBL/GenBank/DDBJ databases">
        <title>Complete Genome Sequence of Streptomyces formicae KY5, the formicamycin producer.</title>
        <authorList>
            <person name="Holmes N.A."/>
            <person name="Devine R."/>
            <person name="Qin Z."/>
            <person name="Seipke R.F."/>
            <person name="Wilkinson B."/>
            <person name="Hutchings M.I."/>
        </authorList>
    </citation>
    <scope>NUCLEOTIDE SEQUENCE [LARGE SCALE GENOMIC DNA]</scope>
    <source>
        <strain evidence="10 11">KY5</strain>
    </source>
</reference>
<evidence type="ECO:0000256" key="7">
    <source>
        <dbReference type="SAM" id="MobiDB-lite"/>
    </source>
</evidence>
<evidence type="ECO:0000259" key="9">
    <source>
        <dbReference type="Pfam" id="PF02687"/>
    </source>
</evidence>
<feature type="region of interest" description="Disordered" evidence="7">
    <location>
        <begin position="797"/>
        <end position="818"/>
    </location>
</feature>
<evidence type="ECO:0000256" key="3">
    <source>
        <dbReference type="ARBA" id="ARBA00022692"/>
    </source>
</evidence>
<sequence>MPAAVREVRHHGLVLGAAGLAVLLAATVLAALATLSERAVEGGIQRRLAADRDAVVEVAVPREAGLRGGVDRSVRAVLDRTYGRVPHHTWAALRAPAARNSELFVTGQDGRPREDMTVSVVSVEGVGRHAVLSAGRWPRAGAGARRGEVVLPEALAAELGVRLGGRFSVRGAGDRLVRFDVVGLYATRGRAPAVWASLSSTSGLPDTVVLVSRDAFGREAGLGADSVALWLGVPDTRGVRLGDIGALRERVARFGRGAAGVSVGAEGVRGAGSRGHVRTRDPGAGAGGPVTSVRWPSFGGGDCCRERSAAGGSSEVTVSGGLRRALGRLGAPIAVARAGLYVPGALLGALACAALVLTARQLAEHRRAELALLAARGAGTRRLGLATAAQWACVAVPAGCAAPFLAGPLLSGLQGAGLLRGDVPASAVTGVGWTAALIAVVVHGVAVLLPTVLAVRERRAVAKLRLRVGRFAGAQRFGADLALGAVAVLGWLQLRQYRSPVTGGDGVDPVLVLAPVVMTVAAALLALRLLPLAARLVDPLARRGKGFVLPLGGWQLGRRAARHAGPALVVTLALAVAALSSTALAILDRGDRDQAAFQVGADVRIEPGDGTPPGERRAAYEGLPGAEAVTPVVTSDAYIGQEAVSVTAVNTARGPVPSLRRDLADRPVRDLVAPLGVGVPEHGIAVTGFRGGAGRELPLRVRLSASGGGKPLPVRLTVFFEDGDGLTRSSSVPIAEGGARTVPLTVPVRGDVRIVQVELSMVGERERRTYRLTVDQVPRLARQARWRDLRQDAPDRYVAGCPGAERERRGSGEAPGPVLCRDAPGPGKLLDAVLRGPDGELRYPTWAVRLGTDGTGARPVKAAPAPALADDALLDSGAVRVGDTVTVRRGTGGSARIRIVGRIAAVPGEPRDRPRLLADSRAMAAQWALSGSLTAAESAWWVGVKGTGTGPAVAAVRERPELGRALDVAHARAELAADPLRRGARGALTLCLLLAPAFAVIAFTLHTVLSARSRGREFALLRALGVRKGQLAAYLWTEQLGLAGAAAVLGTLLGAGLAALIMPVVTVDASGAPVFPGLVTSVPWVRVTLTAGATALVICAVVSVAARLLGRVDLARVLRAGEDV</sequence>
<keyword evidence="2" id="KW-1003">Cell membrane</keyword>
<comment type="subcellular location">
    <subcellularLocation>
        <location evidence="1">Cell membrane</location>
        <topology evidence="1">Multi-pass membrane protein</topology>
    </subcellularLocation>
</comment>
<dbReference type="EMBL" id="CP022685">
    <property type="protein sequence ID" value="ATL31017.1"/>
    <property type="molecule type" value="Genomic_DNA"/>
</dbReference>
<feature type="transmembrane region" description="Helical" evidence="8">
    <location>
        <begin position="340"/>
        <end position="362"/>
    </location>
</feature>
<dbReference type="KEGG" id="sfk:KY5_5999"/>
<dbReference type="GO" id="GO:0005886">
    <property type="term" value="C:plasma membrane"/>
    <property type="evidence" value="ECO:0007669"/>
    <property type="project" value="UniProtKB-SubCell"/>
</dbReference>
<feature type="region of interest" description="Disordered" evidence="7">
    <location>
        <begin position="271"/>
        <end position="291"/>
    </location>
</feature>
<protein>
    <submittedName>
        <fullName evidence="10">Putative membrane protein</fullName>
    </submittedName>
</protein>
<comment type="similarity">
    <text evidence="6">Belongs to the ABC-4 integral membrane protein family.</text>
</comment>
<keyword evidence="5 8" id="KW-0472">Membrane</keyword>
<evidence type="ECO:0000256" key="2">
    <source>
        <dbReference type="ARBA" id="ARBA00022475"/>
    </source>
</evidence>
<feature type="transmembrane region" description="Helical" evidence="8">
    <location>
        <begin position="476"/>
        <end position="492"/>
    </location>
</feature>
<dbReference type="InterPro" id="IPR003838">
    <property type="entry name" value="ABC3_permease_C"/>
</dbReference>
<keyword evidence="11" id="KW-1185">Reference proteome</keyword>
<feature type="domain" description="ABC3 transporter permease C-terminal" evidence="9">
    <location>
        <begin position="994"/>
        <end position="1107"/>
    </location>
</feature>
<feature type="transmembrane region" description="Helical" evidence="8">
    <location>
        <begin position="430"/>
        <end position="455"/>
    </location>
</feature>
<dbReference type="GO" id="GO:0022857">
    <property type="term" value="F:transmembrane transporter activity"/>
    <property type="evidence" value="ECO:0007669"/>
    <property type="project" value="TreeGrafter"/>
</dbReference>
<keyword evidence="3 8" id="KW-0812">Transmembrane</keyword>
<dbReference type="InterPro" id="IPR050250">
    <property type="entry name" value="Macrolide_Exporter_MacB"/>
</dbReference>
<feature type="transmembrane region" description="Helical" evidence="8">
    <location>
        <begin position="1084"/>
        <end position="1109"/>
    </location>
</feature>
<evidence type="ECO:0000313" key="10">
    <source>
        <dbReference type="EMBL" id="ATL31017.1"/>
    </source>
</evidence>
<dbReference type="PANTHER" id="PTHR30572:SF4">
    <property type="entry name" value="ABC TRANSPORTER PERMEASE YTRF"/>
    <property type="match status" value="1"/>
</dbReference>
<accession>A0A291QHM1</accession>
<evidence type="ECO:0000313" key="11">
    <source>
        <dbReference type="Proteomes" id="UP000221011"/>
    </source>
</evidence>